<keyword evidence="2" id="KW-0472">Membrane</keyword>
<reference evidence="4" key="1">
    <citation type="journal article" date="2019" name="Int. J. Syst. Evol. Microbiol.">
        <title>The Global Catalogue of Microorganisms (GCM) 10K type strain sequencing project: providing services to taxonomists for standard genome sequencing and annotation.</title>
        <authorList>
            <consortium name="The Broad Institute Genomics Platform"/>
            <consortium name="The Broad Institute Genome Sequencing Center for Infectious Disease"/>
            <person name="Wu L."/>
            <person name="Ma J."/>
        </authorList>
    </citation>
    <scope>NUCLEOTIDE SEQUENCE [LARGE SCALE GENOMIC DNA]</scope>
    <source>
        <strain evidence="4">KCTC 42423</strain>
    </source>
</reference>
<evidence type="ECO:0000256" key="1">
    <source>
        <dbReference type="SAM" id="Coils"/>
    </source>
</evidence>
<accession>A0ABW5N519</accession>
<feature type="transmembrane region" description="Helical" evidence="2">
    <location>
        <begin position="12"/>
        <end position="34"/>
    </location>
</feature>
<keyword evidence="4" id="KW-1185">Reference proteome</keyword>
<evidence type="ECO:0000256" key="2">
    <source>
        <dbReference type="SAM" id="Phobius"/>
    </source>
</evidence>
<keyword evidence="2" id="KW-1133">Transmembrane helix</keyword>
<dbReference type="EMBL" id="JBHULX010000003">
    <property type="protein sequence ID" value="MFD2589984.1"/>
    <property type="molecule type" value="Genomic_DNA"/>
</dbReference>
<evidence type="ECO:0000313" key="3">
    <source>
        <dbReference type="EMBL" id="MFD2589984.1"/>
    </source>
</evidence>
<proteinExistence type="predicted"/>
<keyword evidence="1" id="KW-0175">Coiled coil</keyword>
<gene>
    <name evidence="3" type="ORF">ACFSTE_04025</name>
</gene>
<evidence type="ECO:0000313" key="4">
    <source>
        <dbReference type="Proteomes" id="UP001597459"/>
    </source>
</evidence>
<dbReference type="Proteomes" id="UP001597459">
    <property type="component" value="Unassembled WGS sequence"/>
</dbReference>
<sequence length="128" mass="14721">MAVVASILKVPLVRHFISSAIVLLVGFFIGWKIFDKKLDSAKEESNLLKGKYEELQRSYQHQKVVLDTLQSNILRLANKESIKIDNHVDAKLKKGGKLNFSPETIISDTIPKKKRRGLFRRKRRKIPP</sequence>
<keyword evidence="2" id="KW-0812">Transmembrane</keyword>
<protein>
    <submittedName>
        <fullName evidence="3">Uncharacterized protein</fullName>
    </submittedName>
</protein>
<dbReference type="RefSeq" id="WP_378255967.1">
    <property type="nucleotide sequence ID" value="NZ_JBHSJV010000001.1"/>
</dbReference>
<name>A0ABW5N519_9FLAO</name>
<feature type="coiled-coil region" evidence="1">
    <location>
        <begin position="38"/>
        <end position="72"/>
    </location>
</feature>
<comment type="caution">
    <text evidence="3">The sequence shown here is derived from an EMBL/GenBank/DDBJ whole genome shotgun (WGS) entry which is preliminary data.</text>
</comment>
<organism evidence="3 4">
    <name type="scientific">Aquimarina hainanensis</name>
    <dbReference type="NCBI Taxonomy" id="1578017"/>
    <lineage>
        <taxon>Bacteria</taxon>
        <taxon>Pseudomonadati</taxon>
        <taxon>Bacteroidota</taxon>
        <taxon>Flavobacteriia</taxon>
        <taxon>Flavobacteriales</taxon>
        <taxon>Flavobacteriaceae</taxon>
        <taxon>Aquimarina</taxon>
    </lineage>
</organism>